<keyword evidence="2" id="KW-0449">Lipoprotein</keyword>
<evidence type="ECO:0000313" key="2">
    <source>
        <dbReference type="EMBL" id="KMM84458.1"/>
    </source>
</evidence>
<evidence type="ECO:0000313" key="4">
    <source>
        <dbReference type="Proteomes" id="UP000036395"/>
    </source>
</evidence>
<sequence>MRMLIGAVSLAMLAGCVSPAMNEARSKSPTRVLASQKPTALVAECVQFSWQDEAVFGVDASGYINTDKTGAMTVYTRGGESFADLVPQGAGTAVSYYAAKPDDSVALRRLAMLATCL</sequence>
<dbReference type="AlphaFoldDB" id="A0A0J6GPX4"/>
<feature type="chain" id="PRO_5005272632" evidence="1">
    <location>
        <begin position="23"/>
        <end position="117"/>
    </location>
</feature>
<comment type="caution">
    <text evidence="2">The sequence shown here is derived from an EMBL/GenBank/DDBJ whole genome shotgun (WGS) entry which is preliminary data.</text>
</comment>
<dbReference type="EMBL" id="FNRS01000001">
    <property type="protein sequence ID" value="SEC61373.1"/>
    <property type="molecule type" value="Genomic_DNA"/>
</dbReference>
<feature type="signal peptide" evidence="1">
    <location>
        <begin position="1"/>
        <end position="22"/>
    </location>
</feature>
<reference evidence="2 4" key="1">
    <citation type="submission" date="2015-02" db="EMBL/GenBank/DDBJ databases">
        <title>Pseudomonas helleri sp. nov. and Pseudomonas weihenstephanensis sp. nov., isolated from raw cows milk.</title>
        <authorList>
            <person name="von Neubeck M."/>
            <person name="Huptas C."/>
            <person name="Wenning M."/>
            <person name="Scherer S."/>
        </authorList>
    </citation>
    <scope>NUCLEOTIDE SEQUENCE [LARGE SCALE GENOMIC DNA]</scope>
    <source>
        <strain evidence="2 4">DSM 21104</strain>
    </source>
</reference>
<dbReference type="PATRIC" id="fig|47884.3.peg.3185"/>
<reference evidence="3 5" key="2">
    <citation type="submission" date="2016-10" db="EMBL/GenBank/DDBJ databases">
        <authorList>
            <person name="Varghese N."/>
            <person name="Submissions S."/>
        </authorList>
    </citation>
    <scope>NUCLEOTIDE SEQUENCE [LARGE SCALE GENOMIC DNA]</scope>
    <source>
        <strain evidence="3 5">BS3652</strain>
    </source>
</reference>
<proteinExistence type="predicted"/>
<accession>A0A0J6GPX4</accession>
<evidence type="ECO:0000313" key="5">
    <source>
        <dbReference type="Proteomes" id="UP000183155"/>
    </source>
</evidence>
<dbReference type="Proteomes" id="UP000036395">
    <property type="component" value="Unassembled WGS sequence"/>
</dbReference>
<name>A0A0J6GPX4_PSETA</name>
<keyword evidence="5" id="KW-1185">Reference proteome</keyword>
<dbReference type="Proteomes" id="UP000183155">
    <property type="component" value="Unassembled WGS sequence"/>
</dbReference>
<gene>
    <name evidence="3" type="ORF">SAMN04490203_2754</name>
    <name evidence="2" type="ORF">TU78_13600</name>
</gene>
<keyword evidence="1" id="KW-0732">Signal</keyword>
<dbReference type="STRING" id="47884.SAMN04490203_2754"/>
<dbReference type="EMBL" id="JYLA01000005">
    <property type="protein sequence ID" value="KMM84458.1"/>
    <property type="molecule type" value="Genomic_DNA"/>
</dbReference>
<dbReference type="OrthoDB" id="6000523at2"/>
<protein>
    <submittedName>
        <fullName evidence="2">Lipoprotein</fullName>
    </submittedName>
</protein>
<evidence type="ECO:0000313" key="3">
    <source>
        <dbReference type="EMBL" id="SEC61373.1"/>
    </source>
</evidence>
<dbReference type="RefSeq" id="WP_048382238.1">
    <property type="nucleotide sequence ID" value="NZ_FNRS01000001.1"/>
</dbReference>
<organism evidence="2 4">
    <name type="scientific">Pseudomonas taetrolens</name>
    <dbReference type="NCBI Taxonomy" id="47884"/>
    <lineage>
        <taxon>Bacteria</taxon>
        <taxon>Pseudomonadati</taxon>
        <taxon>Pseudomonadota</taxon>
        <taxon>Gammaproteobacteria</taxon>
        <taxon>Pseudomonadales</taxon>
        <taxon>Pseudomonadaceae</taxon>
        <taxon>Pseudomonas</taxon>
    </lineage>
</organism>
<evidence type="ECO:0000256" key="1">
    <source>
        <dbReference type="SAM" id="SignalP"/>
    </source>
</evidence>
<dbReference type="PROSITE" id="PS51257">
    <property type="entry name" value="PROKAR_LIPOPROTEIN"/>
    <property type="match status" value="1"/>
</dbReference>